<dbReference type="Proteomes" id="UP000324222">
    <property type="component" value="Unassembled WGS sequence"/>
</dbReference>
<evidence type="ECO:0000313" key="3">
    <source>
        <dbReference type="Proteomes" id="UP000324222"/>
    </source>
</evidence>
<feature type="region of interest" description="Disordered" evidence="1">
    <location>
        <begin position="1"/>
        <end position="24"/>
    </location>
</feature>
<organism evidence="2 3">
    <name type="scientific">Portunus trituberculatus</name>
    <name type="common">Swimming crab</name>
    <name type="synonym">Neptunus trituberculatus</name>
    <dbReference type="NCBI Taxonomy" id="210409"/>
    <lineage>
        <taxon>Eukaryota</taxon>
        <taxon>Metazoa</taxon>
        <taxon>Ecdysozoa</taxon>
        <taxon>Arthropoda</taxon>
        <taxon>Crustacea</taxon>
        <taxon>Multicrustacea</taxon>
        <taxon>Malacostraca</taxon>
        <taxon>Eumalacostraca</taxon>
        <taxon>Eucarida</taxon>
        <taxon>Decapoda</taxon>
        <taxon>Pleocyemata</taxon>
        <taxon>Brachyura</taxon>
        <taxon>Eubrachyura</taxon>
        <taxon>Portunoidea</taxon>
        <taxon>Portunidae</taxon>
        <taxon>Portuninae</taxon>
        <taxon>Portunus</taxon>
    </lineage>
</organism>
<name>A0A5B7IXQ4_PORTR</name>
<accession>A0A5B7IXQ4</accession>
<sequence length="69" mass="7353">MNPRSPASPPGCGRPRQGTTPFPRALLAPSHAPRILLTHAQCQACPVKNWIVRPSCLGVAAPVTVRCWG</sequence>
<reference evidence="2 3" key="1">
    <citation type="submission" date="2019-05" db="EMBL/GenBank/DDBJ databases">
        <title>Another draft genome of Portunus trituberculatus and its Hox gene families provides insights of decapod evolution.</title>
        <authorList>
            <person name="Jeong J.-H."/>
            <person name="Song I."/>
            <person name="Kim S."/>
            <person name="Choi T."/>
            <person name="Kim D."/>
            <person name="Ryu S."/>
            <person name="Kim W."/>
        </authorList>
    </citation>
    <scope>NUCLEOTIDE SEQUENCE [LARGE SCALE GENOMIC DNA]</scope>
    <source>
        <tissue evidence="2">Muscle</tissue>
    </source>
</reference>
<keyword evidence="3" id="KW-1185">Reference proteome</keyword>
<evidence type="ECO:0000313" key="2">
    <source>
        <dbReference type="EMBL" id="MPC87003.1"/>
    </source>
</evidence>
<comment type="caution">
    <text evidence="2">The sequence shown here is derived from an EMBL/GenBank/DDBJ whole genome shotgun (WGS) entry which is preliminary data.</text>
</comment>
<gene>
    <name evidence="2" type="ORF">E2C01_081851</name>
</gene>
<dbReference type="EMBL" id="VSRR010073231">
    <property type="protein sequence ID" value="MPC87003.1"/>
    <property type="molecule type" value="Genomic_DNA"/>
</dbReference>
<protein>
    <submittedName>
        <fullName evidence="2">Uncharacterized protein</fullName>
    </submittedName>
</protein>
<proteinExistence type="predicted"/>
<evidence type="ECO:0000256" key="1">
    <source>
        <dbReference type="SAM" id="MobiDB-lite"/>
    </source>
</evidence>
<dbReference type="AlphaFoldDB" id="A0A5B7IXQ4"/>